<reference evidence="2" key="2">
    <citation type="submission" date="2018-07" db="EMBL/GenBank/DDBJ databases">
        <authorList>
            <consortium name="NCBI Pathogen Detection Project"/>
        </authorList>
    </citation>
    <scope>NUCLEOTIDE SEQUENCE</scope>
    <source>
        <strain evidence="2">IP 2/88</strain>
        <strain evidence="1">IP 33 K</strain>
    </source>
</reference>
<protein>
    <submittedName>
        <fullName evidence="2">Uncharacterized protein</fullName>
    </submittedName>
</protein>
<dbReference type="EMBL" id="DAATGT010000005">
    <property type="protein sequence ID" value="HAE8319349.1"/>
    <property type="molecule type" value="Genomic_DNA"/>
</dbReference>
<dbReference type="EMBL" id="DAAHMM010000004">
    <property type="protein sequence ID" value="HAB6612442.1"/>
    <property type="molecule type" value="Genomic_DNA"/>
</dbReference>
<evidence type="ECO:0000313" key="2">
    <source>
        <dbReference type="EMBL" id="HAE8319349.1"/>
    </source>
</evidence>
<accession>A0A737MX52</accession>
<name>A0A737MX52_SALET</name>
<comment type="caution">
    <text evidence="2">The sequence shown here is derived from an EMBL/GenBank/DDBJ whole genome shotgun (WGS) entry which is preliminary data.</text>
</comment>
<reference evidence="2" key="1">
    <citation type="journal article" date="2018" name="Genome Biol.">
        <title>SKESA: strategic k-mer extension for scrupulous assemblies.</title>
        <authorList>
            <person name="Souvorov A."/>
            <person name="Agarwala R."/>
            <person name="Lipman D.J."/>
        </authorList>
    </citation>
    <scope>NUCLEOTIDE SEQUENCE</scope>
    <source>
        <strain evidence="2">IP 2/88</strain>
        <strain evidence="1">IP 33 K</strain>
    </source>
</reference>
<sequence length="153" mass="18138">MEFKEYMKRSFLEHIEHLNEYNLDEPEFFENVQHFIKDLAIKEGYLNKKYRETFAYADYLINKLHEYVDIQKEDKMKDSKSLTVKAVSKEDEEIYHRIDALETCIDNGNSPSFLIRAAQTLSCHIGLDFTIYLTARLQGFDKVQALEEARKVK</sequence>
<evidence type="ECO:0000313" key="1">
    <source>
        <dbReference type="EMBL" id="HAB6612442.1"/>
    </source>
</evidence>
<gene>
    <name evidence="2" type="ORF">GNB42_001940</name>
    <name evidence="1" type="ORF">GNB54_001342</name>
</gene>
<proteinExistence type="predicted"/>
<dbReference type="AlphaFoldDB" id="A0A737MX52"/>
<organism evidence="2">
    <name type="scientific">Salmonella enterica subsp. enterica serovar Paratyphi C</name>
    <dbReference type="NCBI Taxonomy" id="57046"/>
    <lineage>
        <taxon>Bacteria</taxon>
        <taxon>Pseudomonadati</taxon>
        <taxon>Pseudomonadota</taxon>
        <taxon>Gammaproteobacteria</taxon>
        <taxon>Enterobacterales</taxon>
        <taxon>Enterobacteriaceae</taxon>
        <taxon>Salmonella</taxon>
    </lineage>
</organism>